<gene>
    <name evidence="11" type="ORF">D9757_000782</name>
</gene>
<comment type="subcellular location">
    <subcellularLocation>
        <location evidence="1">Nucleus</location>
    </subcellularLocation>
</comment>
<dbReference type="SMART" id="SM00355">
    <property type="entry name" value="ZnF_C2H2"/>
    <property type="match status" value="2"/>
</dbReference>
<evidence type="ECO:0000256" key="7">
    <source>
        <dbReference type="ARBA" id="ARBA00023242"/>
    </source>
</evidence>
<dbReference type="GO" id="GO:0000785">
    <property type="term" value="C:chromatin"/>
    <property type="evidence" value="ECO:0007669"/>
    <property type="project" value="TreeGrafter"/>
</dbReference>
<feature type="domain" description="C2H2-type" evidence="10">
    <location>
        <begin position="228"/>
        <end position="255"/>
    </location>
</feature>
<protein>
    <recommendedName>
        <fullName evidence="10">C2H2-type domain-containing protein</fullName>
    </recommendedName>
</protein>
<feature type="region of interest" description="Disordered" evidence="9">
    <location>
        <begin position="21"/>
        <end position="43"/>
    </location>
</feature>
<keyword evidence="12" id="KW-1185">Reference proteome</keyword>
<feature type="region of interest" description="Disordered" evidence="9">
    <location>
        <begin position="56"/>
        <end position="225"/>
    </location>
</feature>
<dbReference type="PROSITE" id="PS50157">
    <property type="entry name" value="ZINC_FINGER_C2H2_2"/>
    <property type="match status" value="2"/>
</dbReference>
<evidence type="ECO:0000256" key="4">
    <source>
        <dbReference type="ARBA" id="ARBA00022771"/>
    </source>
</evidence>
<dbReference type="PANTHER" id="PTHR14003">
    <property type="entry name" value="TRANSCRIPTIONAL REPRESSOR PROTEIN YY"/>
    <property type="match status" value="1"/>
</dbReference>
<evidence type="ECO:0000256" key="1">
    <source>
        <dbReference type="ARBA" id="ARBA00004123"/>
    </source>
</evidence>
<dbReference type="OrthoDB" id="6077919at2759"/>
<dbReference type="PANTHER" id="PTHR14003:SF19">
    <property type="entry name" value="YY2 TRANSCRIPTION FACTOR"/>
    <property type="match status" value="1"/>
</dbReference>
<evidence type="ECO:0000256" key="6">
    <source>
        <dbReference type="ARBA" id="ARBA00023125"/>
    </source>
</evidence>
<dbReference type="Gene3D" id="3.30.160.60">
    <property type="entry name" value="Classic Zinc Finger"/>
    <property type="match status" value="2"/>
</dbReference>
<evidence type="ECO:0000256" key="3">
    <source>
        <dbReference type="ARBA" id="ARBA00022737"/>
    </source>
</evidence>
<feature type="compositionally biased region" description="Polar residues" evidence="9">
    <location>
        <begin position="179"/>
        <end position="191"/>
    </location>
</feature>
<evidence type="ECO:0000256" key="9">
    <source>
        <dbReference type="SAM" id="MobiDB-lite"/>
    </source>
</evidence>
<dbReference type="GO" id="GO:0008270">
    <property type="term" value="F:zinc ion binding"/>
    <property type="evidence" value="ECO:0007669"/>
    <property type="project" value="UniProtKB-KW"/>
</dbReference>
<evidence type="ECO:0000256" key="8">
    <source>
        <dbReference type="PROSITE-ProRule" id="PRU00042"/>
    </source>
</evidence>
<dbReference type="InterPro" id="IPR013087">
    <property type="entry name" value="Znf_C2H2_type"/>
</dbReference>
<feature type="compositionally biased region" description="Polar residues" evidence="9">
    <location>
        <begin position="57"/>
        <end position="74"/>
    </location>
</feature>
<keyword evidence="3" id="KW-0677">Repeat</keyword>
<keyword evidence="7" id="KW-0539">Nucleus</keyword>
<name>A0A8H5I1Y4_9AGAR</name>
<sequence length="348" mass="39804">MLRGPTPEHYISRMIYMRPNRITMSSSDRRSTSDRPTLPPIRDLFGNELNRLRVSDDNQVGHSYPQSRQFNDYASRSPHYHDSRHEQTYRTHMSSSHSHTYRRVEYPSSHSSASYTDPRGHDYPRNSPALLQDPRYSLPSMASPSRYQGGREDSPRPEQDAHSSQYRESVAMHHRRITQTHPQISTNITASSRDEEERTPIAWPHRSLDASRRSEETRPSSAAPHAKYECSYCGKGFSRPSSLRIHLNSHTGEKPFICPVEGCGRSFSVLSNMRRHARVHNQNQASDDDNVALSRSGTSAATPVNWHQHRRGSCASVSSSDSQNGPSESSDSEDERYSRSHLEKRYRK</sequence>
<dbReference type="GO" id="GO:0000981">
    <property type="term" value="F:DNA-binding transcription factor activity, RNA polymerase II-specific"/>
    <property type="evidence" value="ECO:0007669"/>
    <property type="project" value="TreeGrafter"/>
</dbReference>
<dbReference type="GO" id="GO:0005667">
    <property type="term" value="C:transcription regulator complex"/>
    <property type="evidence" value="ECO:0007669"/>
    <property type="project" value="TreeGrafter"/>
</dbReference>
<keyword evidence="2" id="KW-0479">Metal-binding</keyword>
<dbReference type="Pfam" id="PF00096">
    <property type="entry name" value="zf-C2H2"/>
    <property type="match status" value="2"/>
</dbReference>
<dbReference type="FunFam" id="3.30.160.60:FF:001102">
    <property type="entry name" value="Transcription factor IIIA"/>
    <property type="match status" value="1"/>
</dbReference>
<feature type="compositionally biased region" description="Basic and acidic residues" evidence="9">
    <location>
        <begin position="206"/>
        <end position="218"/>
    </location>
</feature>
<dbReference type="GO" id="GO:0000122">
    <property type="term" value="P:negative regulation of transcription by RNA polymerase II"/>
    <property type="evidence" value="ECO:0007669"/>
    <property type="project" value="UniProtKB-ARBA"/>
</dbReference>
<organism evidence="11 12">
    <name type="scientific">Collybiopsis confluens</name>
    <dbReference type="NCBI Taxonomy" id="2823264"/>
    <lineage>
        <taxon>Eukaryota</taxon>
        <taxon>Fungi</taxon>
        <taxon>Dikarya</taxon>
        <taxon>Basidiomycota</taxon>
        <taxon>Agaricomycotina</taxon>
        <taxon>Agaricomycetes</taxon>
        <taxon>Agaricomycetidae</taxon>
        <taxon>Agaricales</taxon>
        <taxon>Marasmiineae</taxon>
        <taxon>Omphalotaceae</taxon>
        <taxon>Collybiopsis</taxon>
    </lineage>
</organism>
<evidence type="ECO:0000256" key="5">
    <source>
        <dbReference type="ARBA" id="ARBA00022833"/>
    </source>
</evidence>
<dbReference type="GO" id="GO:0000978">
    <property type="term" value="F:RNA polymerase II cis-regulatory region sequence-specific DNA binding"/>
    <property type="evidence" value="ECO:0007669"/>
    <property type="project" value="TreeGrafter"/>
</dbReference>
<dbReference type="AlphaFoldDB" id="A0A8H5I1Y4"/>
<comment type="caution">
    <text evidence="11">The sequence shown here is derived from an EMBL/GenBank/DDBJ whole genome shotgun (WGS) entry which is preliminary data.</text>
</comment>
<dbReference type="GO" id="GO:0031519">
    <property type="term" value="C:PcG protein complex"/>
    <property type="evidence" value="ECO:0007669"/>
    <property type="project" value="TreeGrafter"/>
</dbReference>
<dbReference type="SUPFAM" id="SSF57667">
    <property type="entry name" value="beta-beta-alpha zinc fingers"/>
    <property type="match status" value="1"/>
</dbReference>
<evidence type="ECO:0000259" key="10">
    <source>
        <dbReference type="PROSITE" id="PS50157"/>
    </source>
</evidence>
<keyword evidence="5" id="KW-0862">Zinc</keyword>
<dbReference type="Proteomes" id="UP000518752">
    <property type="component" value="Unassembled WGS sequence"/>
</dbReference>
<feature type="compositionally biased region" description="Basic and acidic residues" evidence="9">
    <location>
        <begin position="335"/>
        <end position="348"/>
    </location>
</feature>
<dbReference type="InterPro" id="IPR036236">
    <property type="entry name" value="Znf_C2H2_sf"/>
</dbReference>
<dbReference type="FunFam" id="3.30.160.60:FF:001465">
    <property type="entry name" value="Zinc finger protein 560"/>
    <property type="match status" value="1"/>
</dbReference>
<evidence type="ECO:0000313" key="12">
    <source>
        <dbReference type="Proteomes" id="UP000518752"/>
    </source>
</evidence>
<feature type="domain" description="C2H2-type" evidence="10">
    <location>
        <begin position="256"/>
        <end position="285"/>
    </location>
</feature>
<proteinExistence type="predicted"/>
<feature type="region of interest" description="Disordered" evidence="9">
    <location>
        <begin position="280"/>
        <end position="348"/>
    </location>
</feature>
<feature type="compositionally biased region" description="Basic and acidic residues" evidence="9">
    <location>
        <begin position="149"/>
        <end position="161"/>
    </location>
</feature>
<accession>A0A8H5I1Y4</accession>
<dbReference type="EMBL" id="JAACJN010000002">
    <property type="protein sequence ID" value="KAF5393521.1"/>
    <property type="molecule type" value="Genomic_DNA"/>
</dbReference>
<feature type="compositionally biased region" description="Polar residues" evidence="9">
    <location>
        <begin position="293"/>
        <end position="302"/>
    </location>
</feature>
<reference evidence="11 12" key="1">
    <citation type="journal article" date="2020" name="ISME J.">
        <title>Uncovering the hidden diversity of litter-decomposition mechanisms in mushroom-forming fungi.</title>
        <authorList>
            <person name="Floudas D."/>
            <person name="Bentzer J."/>
            <person name="Ahren D."/>
            <person name="Johansson T."/>
            <person name="Persson P."/>
            <person name="Tunlid A."/>
        </authorList>
    </citation>
    <scope>NUCLEOTIDE SEQUENCE [LARGE SCALE GENOMIC DNA]</scope>
    <source>
        <strain evidence="11 12">CBS 406.79</strain>
    </source>
</reference>
<keyword evidence="6" id="KW-0238">DNA-binding</keyword>
<evidence type="ECO:0000313" key="11">
    <source>
        <dbReference type="EMBL" id="KAF5393521.1"/>
    </source>
</evidence>
<feature type="compositionally biased region" description="Polar residues" evidence="9">
    <location>
        <begin position="315"/>
        <end position="326"/>
    </location>
</feature>
<keyword evidence="4 8" id="KW-0863">Zinc-finger</keyword>
<feature type="compositionally biased region" description="Basic and acidic residues" evidence="9">
    <location>
        <begin position="79"/>
        <end position="89"/>
    </location>
</feature>
<evidence type="ECO:0000256" key="2">
    <source>
        <dbReference type="ARBA" id="ARBA00022723"/>
    </source>
</evidence>
<dbReference type="PROSITE" id="PS00028">
    <property type="entry name" value="ZINC_FINGER_C2H2_1"/>
    <property type="match status" value="2"/>
</dbReference>